<dbReference type="InterPro" id="IPR003653">
    <property type="entry name" value="Peptidase_C48_C"/>
</dbReference>
<dbReference type="SUPFAM" id="SSF54001">
    <property type="entry name" value="Cysteine proteinases"/>
    <property type="match status" value="1"/>
</dbReference>
<keyword evidence="2" id="KW-0645">Protease</keyword>
<proteinExistence type="inferred from homology"/>
<feature type="domain" description="Ubiquitin-like protease family profile" evidence="4">
    <location>
        <begin position="156"/>
        <end position="214"/>
    </location>
</feature>
<organism evidence="5 6">
    <name type="scientific">Stylosanthes scabra</name>
    <dbReference type="NCBI Taxonomy" id="79078"/>
    <lineage>
        <taxon>Eukaryota</taxon>
        <taxon>Viridiplantae</taxon>
        <taxon>Streptophyta</taxon>
        <taxon>Embryophyta</taxon>
        <taxon>Tracheophyta</taxon>
        <taxon>Spermatophyta</taxon>
        <taxon>Magnoliopsida</taxon>
        <taxon>eudicotyledons</taxon>
        <taxon>Gunneridae</taxon>
        <taxon>Pentapetalae</taxon>
        <taxon>rosids</taxon>
        <taxon>fabids</taxon>
        <taxon>Fabales</taxon>
        <taxon>Fabaceae</taxon>
        <taxon>Papilionoideae</taxon>
        <taxon>50 kb inversion clade</taxon>
        <taxon>dalbergioids sensu lato</taxon>
        <taxon>Dalbergieae</taxon>
        <taxon>Pterocarpus clade</taxon>
        <taxon>Stylosanthes</taxon>
    </lineage>
</organism>
<comment type="caution">
    <text evidence="5">The sequence shown here is derived from an EMBL/GenBank/DDBJ whole genome shotgun (WGS) entry which is preliminary data.</text>
</comment>
<evidence type="ECO:0000313" key="5">
    <source>
        <dbReference type="EMBL" id="MED6146656.1"/>
    </source>
</evidence>
<dbReference type="InterPro" id="IPR038765">
    <property type="entry name" value="Papain-like_cys_pep_sf"/>
</dbReference>
<comment type="similarity">
    <text evidence="1">Belongs to the peptidase C48 family.</text>
</comment>
<protein>
    <recommendedName>
        <fullName evidence="4">Ubiquitin-like protease family profile domain-containing protein</fullName>
    </recommendedName>
</protein>
<name>A0ABU6TD56_9FABA</name>
<dbReference type="Gene3D" id="3.40.395.10">
    <property type="entry name" value="Adenoviral Proteinase, Chain A"/>
    <property type="match status" value="1"/>
</dbReference>
<gene>
    <name evidence="5" type="ORF">PIB30_036540</name>
</gene>
<dbReference type="EMBL" id="JASCZI010090800">
    <property type="protein sequence ID" value="MED6146656.1"/>
    <property type="molecule type" value="Genomic_DNA"/>
</dbReference>
<keyword evidence="6" id="KW-1185">Reference proteome</keyword>
<sequence>MLWCRRTSLLLRFSSSNAASRLLSRHPYDRQTPPHYFASTSLPRLGFPAPMRRASVLPCVVLPAVLRCSLASFSRLRWEILVDFERASITRQILLSLVPGKILKHEVIDMVVNNLADEKDILRWFLPIEFSHMALHPLEYDESRIDYMRERYMGKYEDVSKVHIPMIRDVHWFLLVIDAQFDMMTYYYSLKDATERQGRIKQLKAMANFLQFLLDDRRFFEHSHTKKPLISKFKFIEAESPQQSLDSNDGRIWVARWMQSSYMWDGYLDHVDAKTCMSIALELVMGKHNRKAEQIQEMATKTWDKIVCLVVPSEKSKRKRLEDKESELTRPLGWGCFRRCS</sequence>
<evidence type="ECO:0000256" key="1">
    <source>
        <dbReference type="ARBA" id="ARBA00005234"/>
    </source>
</evidence>
<keyword evidence="3" id="KW-0378">Hydrolase</keyword>
<evidence type="ECO:0000259" key="4">
    <source>
        <dbReference type="Pfam" id="PF02902"/>
    </source>
</evidence>
<reference evidence="5 6" key="1">
    <citation type="journal article" date="2023" name="Plants (Basel)">
        <title>Bridging the Gap: Combining Genomics and Transcriptomics Approaches to Understand Stylosanthes scabra, an Orphan Legume from the Brazilian Caatinga.</title>
        <authorList>
            <person name="Ferreira-Neto J.R.C."/>
            <person name="da Silva M.D."/>
            <person name="Binneck E."/>
            <person name="de Melo N.F."/>
            <person name="da Silva R.H."/>
            <person name="de Melo A.L.T.M."/>
            <person name="Pandolfi V."/>
            <person name="Bustamante F.O."/>
            <person name="Brasileiro-Vidal A.C."/>
            <person name="Benko-Iseppon A.M."/>
        </authorList>
    </citation>
    <scope>NUCLEOTIDE SEQUENCE [LARGE SCALE GENOMIC DNA]</scope>
    <source>
        <tissue evidence="5">Leaves</tissue>
    </source>
</reference>
<dbReference type="Pfam" id="PF02902">
    <property type="entry name" value="Peptidase_C48"/>
    <property type="match status" value="1"/>
</dbReference>
<dbReference type="Proteomes" id="UP001341840">
    <property type="component" value="Unassembled WGS sequence"/>
</dbReference>
<accession>A0ABU6TD56</accession>
<evidence type="ECO:0000256" key="2">
    <source>
        <dbReference type="ARBA" id="ARBA00022670"/>
    </source>
</evidence>
<evidence type="ECO:0000256" key="3">
    <source>
        <dbReference type="ARBA" id="ARBA00022801"/>
    </source>
</evidence>
<evidence type="ECO:0000313" key="6">
    <source>
        <dbReference type="Proteomes" id="UP001341840"/>
    </source>
</evidence>